<reference evidence="1" key="1">
    <citation type="journal article" date="2021" name="PeerJ">
        <title>Extensive microbial diversity within the chicken gut microbiome revealed by metagenomics and culture.</title>
        <authorList>
            <person name="Gilroy R."/>
            <person name="Ravi A."/>
            <person name="Getino M."/>
            <person name="Pursley I."/>
            <person name="Horton D.L."/>
            <person name="Alikhan N.F."/>
            <person name="Baker D."/>
            <person name="Gharbi K."/>
            <person name="Hall N."/>
            <person name="Watson M."/>
            <person name="Adriaenssens E.M."/>
            <person name="Foster-Nyarko E."/>
            <person name="Jarju S."/>
            <person name="Secka A."/>
            <person name="Antonio M."/>
            <person name="Oren A."/>
            <person name="Chaudhuri R.R."/>
            <person name="La Ragione R."/>
            <person name="Hildebrand F."/>
            <person name="Pallen M.J."/>
        </authorList>
    </citation>
    <scope>NUCLEOTIDE SEQUENCE</scope>
    <source>
        <strain evidence="1">7886</strain>
    </source>
</reference>
<dbReference type="EMBL" id="DYWC01000227">
    <property type="protein sequence ID" value="HJF87692.1"/>
    <property type="molecule type" value="Genomic_DNA"/>
</dbReference>
<organism evidence="1 2">
    <name type="scientific">Companilactobacillus farciminis</name>
    <dbReference type="NCBI Taxonomy" id="1612"/>
    <lineage>
        <taxon>Bacteria</taxon>
        <taxon>Bacillati</taxon>
        <taxon>Bacillota</taxon>
        <taxon>Bacilli</taxon>
        <taxon>Lactobacillales</taxon>
        <taxon>Lactobacillaceae</taxon>
        <taxon>Companilactobacillus</taxon>
    </lineage>
</organism>
<dbReference type="Proteomes" id="UP000747013">
    <property type="component" value="Unassembled WGS sequence"/>
</dbReference>
<proteinExistence type="predicted"/>
<comment type="caution">
    <text evidence="1">The sequence shown here is derived from an EMBL/GenBank/DDBJ whole genome shotgun (WGS) entry which is preliminary data.</text>
</comment>
<protein>
    <submittedName>
        <fullName evidence="1">Uncharacterized protein</fullName>
    </submittedName>
</protein>
<evidence type="ECO:0000313" key="2">
    <source>
        <dbReference type="Proteomes" id="UP000747013"/>
    </source>
</evidence>
<dbReference type="AlphaFoldDB" id="A0A921HTN2"/>
<sequence>MTIDKSPVAEFISDRLEVDKVSSVTRRQILVAFLSWGMSLETFQGYDKPKRFWKKFKELVPEMMGNQIIERKSGNDYIFDGIKIN</sequence>
<evidence type="ECO:0000313" key="1">
    <source>
        <dbReference type="EMBL" id="HJF87692.1"/>
    </source>
</evidence>
<name>A0A921HTN2_9LACO</name>
<accession>A0A921HTN2</accession>
<gene>
    <name evidence="1" type="ORF">K8V88_09685</name>
</gene>
<reference evidence="1" key="2">
    <citation type="submission" date="2021-09" db="EMBL/GenBank/DDBJ databases">
        <authorList>
            <person name="Gilroy R."/>
        </authorList>
    </citation>
    <scope>NUCLEOTIDE SEQUENCE</scope>
    <source>
        <strain evidence="1">7886</strain>
    </source>
</reference>